<dbReference type="Gene3D" id="3.30.300.160">
    <property type="entry name" value="Type II secretion system, protein E, N-terminal domain"/>
    <property type="match status" value="1"/>
</dbReference>
<dbReference type="SUPFAM" id="SSF160246">
    <property type="entry name" value="EspE N-terminal domain-like"/>
    <property type="match status" value="1"/>
</dbReference>
<keyword evidence="2" id="KW-0547">Nucleotide-binding</keyword>
<dbReference type="Pfam" id="PF00437">
    <property type="entry name" value="T2SSE"/>
    <property type="match status" value="1"/>
</dbReference>
<keyword evidence="3" id="KW-0067">ATP-binding</keyword>
<dbReference type="Proteomes" id="UP000178873">
    <property type="component" value="Unassembled WGS sequence"/>
</dbReference>
<feature type="domain" description="Bacterial type II secretion system protein E" evidence="4">
    <location>
        <begin position="385"/>
        <end position="399"/>
    </location>
</feature>
<dbReference type="InterPro" id="IPR007831">
    <property type="entry name" value="T2SS_GspE_N"/>
</dbReference>
<dbReference type="EMBL" id="MHRF01000007">
    <property type="protein sequence ID" value="OHA18228.1"/>
    <property type="molecule type" value="Genomic_DNA"/>
</dbReference>
<dbReference type="GO" id="GO:0005886">
    <property type="term" value="C:plasma membrane"/>
    <property type="evidence" value="ECO:0007669"/>
    <property type="project" value="TreeGrafter"/>
</dbReference>
<accession>A0A1G2M2X2</accession>
<organism evidence="5 6">
    <name type="scientific">Candidatus Taylorbacteria bacterium RIFCSPHIGHO2_01_FULL_46_22b</name>
    <dbReference type="NCBI Taxonomy" id="1802301"/>
    <lineage>
        <taxon>Bacteria</taxon>
        <taxon>Candidatus Tayloriibacteriota</taxon>
    </lineage>
</organism>
<comment type="caution">
    <text evidence="5">The sequence shown here is derived from an EMBL/GenBank/DDBJ whole genome shotgun (WGS) entry which is preliminary data.</text>
</comment>
<protein>
    <recommendedName>
        <fullName evidence="4">Bacterial type II secretion system protein E domain-containing protein</fullName>
    </recommendedName>
</protein>
<dbReference type="InterPro" id="IPR037257">
    <property type="entry name" value="T2SS_E_N_sf"/>
</dbReference>
<dbReference type="AlphaFoldDB" id="A0A1G2M2X2"/>
<evidence type="ECO:0000259" key="4">
    <source>
        <dbReference type="PROSITE" id="PS00662"/>
    </source>
</evidence>
<dbReference type="InterPro" id="IPR003593">
    <property type="entry name" value="AAA+_ATPase"/>
</dbReference>
<dbReference type="SMART" id="SM00382">
    <property type="entry name" value="AAA"/>
    <property type="match status" value="1"/>
</dbReference>
<evidence type="ECO:0000256" key="2">
    <source>
        <dbReference type="ARBA" id="ARBA00022741"/>
    </source>
</evidence>
<dbReference type="Pfam" id="PF05157">
    <property type="entry name" value="MshEN"/>
    <property type="match status" value="1"/>
</dbReference>
<proteinExistence type="inferred from homology"/>
<comment type="similarity">
    <text evidence="1">Belongs to the GSP E family.</text>
</comment>
<evidence type="ECO:0000256" key="1">
    <source>
        <dbReference type="ARBA" id="ARBA00006611"/>
    </source>
</evidence>
<gene>
    <name evidence="5" type="ORF">A2664_02040</name>
</gene>
<reference evidence="5 6" key="1">
    <citation type="journal article" date="2016" name="Nat. Commun.">
        <title>Thousands of microbial genomes shed light on interconnected biogeochemical processes in an aquifer system.</title>
        <authorList>
            <person name="Anantharaman K."/>
            <person name="Brown C.T."/>
            <person name="Hug L.A."/>
            <person name="Sharon I."/>
            <person name="Castelle C.J."/>
            <person name="Probst A.J."/>
            <person name="Thomas B.C."/>
            <person name="Singh A."/>
            <person name="Wilkins M.J."/>
            <person name="Karaoz U."/>
            <person name="Brodie E.L."/>
            <person name="Williams K.H."/>
            <person name="Hubbard S.S."/>
            <person name="Banfield J.F."/>
        </authorList>
    </citation>
    <scope>NUCLEOTIDE SEQUENCE [LARGE SCALE GENOMIC DNA]</scope>
</reference>
<sequence>MTLLEALVEKKMVQQSDVSAIRKEMSVPNSSLEDILVRRGVRPEDILDVRGELFGMPPAHLGNRNIPYEVLKYVPEESAVYYHFVPIGLKNGTLEVGIVNPENVEALDALNFISSKSALPYQIFLITEADFKRVVELYKSLSGEVNKALSELETELSGSGKKEEDEYIEGGEMEGETRIIEDAPVTKIVATILHYATEGNASDIHIEPMIDKVRVRFRVDGVLATSLILPQKVHQAVVARIKILSNMRLDERRKPQDGRFSATIDRRKVDFRVSTFPAYYGEKIVMRILDSDRGVKKMDELKLSDRNLKLLRAALSRPYGMVLISGPTGSGKSTTLYSMLNELDRDHKNVLSLEDPVEYSISGMSQSQVRPEIGYTFANGLRTTLRQDPDIIMVGEIRDKETAQLAVQAALTGHLVFSTIHTNSAAGVIPRLIDMGVDPYLIAPTLILAAAQRLVVQLCEGGGKPIPVQGSIKMLYDRQFEDVPEEFRRTLPKPEFVYEATPMPDCPKGVRGRAAVFEVLEMNHELEAAILKNAPESELLKVARRQGMLTMKEDAMIKALTRVIPFEEVGGL</sequence>
<dbReference type="InterPro" id="IPR027417">
    <property type="entry name" value="P-loop_NTPase"/>
</dbReference>
<dbReference type="InterPro" id="IPR001482">
    <property type="entry name" value="T2SS/T4SS_dom"/>
</dbReference>
<evidence type="ECO:0000313" key="5">
    <source>
        <dbReference type="EMBL" id="OHA18228.1"/>
    </source>
</evidence>
<dbReference type="Gene3D" id="3.40.50.300">
    <property type="entry name" value="P-loop containing nucleotide triphosphate hydrolases"/>
    <property type="match status" value="1"/>
</dbReference>
<dbReference type="PANTHER" id="PTHR30258">
    <property type="entry name" value="TYPE II SECRETION SYSTEM PROTEIN GSPE-RELATED"/>
    <property type="match status" value="1"/>
</dbReference>
<dbReference type="STRING" id="1802301.A2664_02040"/>
<dbReference type="PROSITE" id="PS00662">
    <property type="entry name" value="T2SP_E"/>
    <property type="match status" value="1"/>
</dbReference>
<dbReference type="CDD" id="cd01129">
    <property type="entry name" value="PulE-GspE-like"/>
    <property type="match status" value="1"/>
</dbReference>
<dbReference type="GO" id="GO:0016887">
    <property type="term" value="F:ATP hydrolysis activity"/>
    <property type="evidence" value="ECO:0007669"/>
    <property type="project" value="TreeGrafter"/>
</dbReference>
<evidence type="ECO:0000313" key="6">
    <source>
        <dbReference type="Proteomes" id="UP000178873"/>
    </source>
</evidence>
<dbReference type="GO" id="GO:0005524">
    <property type="term" value="F:ATP binding"/>
    <property type="evidence" value="ECO:0007669"/>
    <property type="project" value="UniProtKB-KW"/>
</dbReference>
<dbReference type="Gene3D" id="3.30.450.90">
    <property type="match status" value="1"/>
</dbReference>
<dbReference type="SUPFAM" id="SSF52540">
    <property type="entry name" value="P-loop containing nucleoside triphosphate hydrolases"/>
    <property type="match status" value="1"/>
</dbReference>
<evidence type="ECO:0000256" key="3">
    <source>
        <dbReference type="ARBA" id="ARBA00022840"/>
    </source>
</evidence>
<dbReference type="PANTHER" id="PTHR30258:SF1">
    <property type="entry name" value="PROTEIN TRANSPORT PROTEIN HOFB HOMOLOG"/>
    <property type="match status" value="1"/>
</dbReference>
<name>A0A1G2M2X2_9BACT</name>